<comment type="caution">
    <text evidence="2">The sequence shown here is derived from an EMBL/GenBank/DDBJ whole genome shotgun (WGS) entry which is preliminary data.</text>
</comment>
<accession>A0A8J8SUZ3</accession>
<sequence>MVQPCLQSVPDVLMLLRPCTIGQCFGQGSRLKQSQGSSEEIIKKPRPCIVHRHTYNDIKRECDPAIYEALALIAPKIMAPPNPNPYLVTNPYPQTPHPQRHDQGKTHKKEAHFYKSIQTLCHQHPYIQHVENQNPWE</sequence>
<keyword evidence="3" id="KW-1185">Reference proteome</keyword>
<feature type="region of interest" description="Disordered" evidence="1">
    <location>
        <begin position="84"/>
        <end position="104"/>
    </location>
</feature>
<dbReference type="Proteomes" id="UP000785679">
    <property type="component" value="Unassembled WGS sequence"/>
</dbReference>
<name>A0A8J8SUZ3_HALGN</name>
<organism evidence="2 3">
    <name type="scientific">Halteria grandinella</name>
    <dbReference type="NCBI Taxonomy" id="5974"/>
    <lineage>
        <taxon>Eukaryota</taxon>
        <taxon>Sar</taxon>
        <taxon>Alveolata</taxon>
        <taxon>Ciliophora</taxon>
        <taxon>Intramacronucleata</taxon>
        <taxon>Spirotrichea</taxon>
        <taxon>Stichotrichia</taxon>
        <taxon>Sporadotrichida</taxon>
        <taxon>Halteriidae</taxon>
        <taxon>Halteria</taxon>
    </lineage>
</organism>
<dbReference type="EMBL" id="RRYP01029743">
    <property type="protein sequence ID" value="TNV71629.1"/>
    <property type="molecule type" value="Genomic_DNA"/>
</dbReference>
<evidence type="ECO:0000256" key="1">
    <source>
        <dbReference type="SAM" id="MobiDB-lite"/>
    </source>
</evidence>
<evidence type="ECO:0000313" key="2">
    <source>
        <dbReference type="EMBL" id="TNV71629.1"/>
    </source>
</evidence>
<dbReference type="AlphaFoldDB" id="A0A8J8SUZ3"/>
<proteinExistence type="predicted"/>
<protein>
    <submittedName>
        <fullName evidence="2">Uncharacterized protein</fullName>
    </submittedName>
</protein>
<reference evidence="2" key="1">
    <citation type="submission" date="2019-06" db="EMBL/GenBank/DDBJ databases">
        <authorList>
            <person name="Zheng W."/>
        </authorList>
    </citation>
    <scope>NUCLEOTIDE SEQUENCE</scope>
    <source>
        <strain evidence="2">QDHG01</strain>
    </source>
</reference>
<evidence type="ECO:0000313" key="3">
    <source>
        <dbReference type="Proteomes" id="UP000785679"/>
    </source>
</evidence>
<gene>
    <name evidence="2" type="ORF">FGO68_gene11730</name>
</gene>